<name>A0ABW0UBS2_9STRE</name>
<dbReference type="HAMAP" id="MF_00745">
    <property type="entry name" value="SprT_like"/>
    <property type="match status" value="1"/>
</dbReference>
<keyword evidence="2 4" id="KW-0479">Metal-binding</keyword>
<protein>
    <recommendedName>
        <fullName evidence="4">Protein SprT-like</fullName>
    </recommendedName>
</protein>
<dbReference type="NCBIfam" id="NF003339">
    <property type="entry name" value="PRK04351.1"/>
    <property type="match status" value="1"/>
</dbReference>
<feature type="active site" evidence="4">
    <location>
        <position position="65"/>
    </location>
</feature>
<comment type="subcellular location">
    <subcellularLocation>
        <location evidence="4">Cytoplasm</location>
    </subcellularLocation>
</comment>
<evidence type="ECO:0000256" key="3">
    <source>
        <dbReference type="ARBA" id="ARBA00022833"/>
    </source>
</evidence>
<dbReference type="InterPro" id="IPR023524">
    <property type="entry name" value="Uncharacterised_SprT-like"/>
</dbReference>
<feature type="binding site" evidence="4">
    <location>
        <position position="68"/>
    </location>
    <ligand>
        <name>Zn(2+)</name>
        <dbReference type="ChEBI" id="CHEBI:29105"/>
    </ligand>
</feature>
<dbReference type="EMBL" id="JBHSOJ010000015">
    <property type="protein sequence ID" value="MFC5630618.1"/>
    <property type="molecule type" value="Genomic_DNA"/>
</dbReference>
<evidence type="ECO:0000256" key="4">
    <source>
        <dbReference type="HAMAP-Rule" id="MF_00745"/>
    </source>
</evidence>
<dbReference type="Pfam" id="PF10263">
    <property type="entry name" value="SprT-like"/>
    <property type="match status" value="1"/>
</dbReference>
<comment type="similarity">
    <text evidence="4">Belongs to the SprT family.</text>
</comment>
<keyword evidence="7" id="KW-1185">Reference proteome</keyword>
<gene>
    <name evidence="6" type="ORF">ACFPQ3_03225</name>
</gene>
<feature type="binding site" evidence="4">
    <location>
        <position position="64"/>
    </location>
    <ligand>
        <name>Zn(2+)</name>
        <dbReference type="ChEBI" id="CHEBI:29105"/>
    </ligand>
</feature>
<dbReference type="SMART" id="SM00731">
    <property type="entry name" value="SprT"/>
    <property type="match status" value="1"/>
</dbReference>
<keyword evidence="1 4" id="KW-0963">Cytoplasm</keyword>
<evidence type="ECO:0000256" key="1">
    <source>
        <dbReference type="ARBA" id="ARBA00022490"/>
    </source>
</evidence>
<organism evidence="6 7">
    <name type="scientific">Streptococcus caledonicus</name>
    <dbReference type="NCBI Taxonomy" id="2614158"/>
    <lineage>
        <taxon>Bacteria</taxon>
        <taxon>Bacillati</taxon>
        <taxon>Bacillota</taxon>
        <taxon>Bacilli</taxon>
        <taxon>Lactobacillales</taxon>
        <taxon>Streptococcaceae</taxon>
        <taxon>Streptococcus</taxon>
    </lineage>
</organism>
<evidence type="ECO:0000313" key="6">
    <source>
        <dbReference type="EMBL" id="MFC5630618.1"/>
    </source>
</evidence>
<accession>A0ABW0UBS2</accession>
<evidence type="ECO:0000256" key="2">
    <source>
        <dbReference type="ARBA" id="ARBA00022723"/>
    </source>
</evidence>
<dbReference type="InterPro" id="IPR035240">
    <property type="entry name" value="SprT_Zn_ribbon"/>
</dbReference>
<dbReference type="RefSeq" id="WP_156807155.1">
    <property type="nucleotide sequence ID" value="NZ_JBHSOJ010000015.1"/>
</dbReference>
<comment type="caution">
    <text evidence="6">The sequence shown here is derived from an EMBL/GenBank/DDBJ whole genome shotgun (WGS) entry which is preliminary data.</text>
</comment>
<keyword evidence="3 4" id="KW-0862">Zinc</keyword>
<dbReference type="Pfam" id="PF17283">
    <property type="entry name" value="Zn_ribbon_SprT"/>
    <property type="match status" value="1"/>
</dbReference>
<evidence type="ECO:0000259" key="5">
    <source>
        <dbReference type="SMART" id="SM00731"/>
    </source>
</evidence>
<comment type="cofactor">
    <cofactor evidence="4">
        <name>Zn(2+)</name>
        <dbReference type="ChEBI" id="CHEBI:29105"/>
    </cofactor>
    <text evidence="4">Binds 1 zinc ion.</text>
</comment>
<dbReference type="Proteomes" id="UP001596110">
    <property type="component" value="Unassembled WGS sequence"/>
</dbReference>
<dbReference type="InterPro" id="IPR006640">
    <property type="entry name" value="SprT-like_domain"/>
</dbReference>
<proteinExistence type="inferred from homology"/>
<feature type="domain" description="SprT-like" evidence="5">
    <location>
        <begin position="1"/>
        <end position="144"/>
    </location>
</feature>
<evidence type="ECO:0000313" key="7">
    <source>
        <dbReference type="Proteomes" id="UP001596110"/>
    </source>
</evidence>
<sequence>MDLIKYVQQVSRDDFGWDFHHTAHWNNRLQTTGGRFFPKDGHLDFNPKLYAEHGLDVFRKIVRHELCHYHLYFQKKGYKHGDQDFKNLLAKVDGLRYAPPTQSAQKAYRYHYECKACGQEYWRKRRIDLSKYRCGKCRGRLEASRSSQEIFAQQ</sequence>
<reference evidence="7" key="1">
    <citation type="journal article" date="2019" name="Int. J. Syst. Evol. Microbiol.">
        <title>The Global Catalogue of Microorganisms (GCM) 10K type strain sequencing project: providing services to taxonomists for standard genome sequencing and annotation.</title>
        <authorList>
            <consortium name="The Broad Institute Genomics Platform"/>
            <consortium name="The Broad Institute Genome Sequencing Center for Infectious Disease"/>
            <person name="Wu L."/>
            <person name="Ma J."/>
        </authorList>
    </citation>
    <scope>NUCLEOTIDE SEQUENCE [LARGE SCALE GENOMIC DNA]</scope>
    <source>
        <strain evidence="7">DT43</strain>
    </source>
</reference>